<dbReference type="Pfam" id="PF12890">
    <property type="entry name" value="DHOase"/>
    <property type="match status" value="1"/>
</dbReference>
<evidence type="ECO:0000256" key="12">
    <source>
        <dbReference type="ARBA" id="ARBA00022833"/>
    </source>
</evidence>
<keyword evidence="10 26" id="KW-0547">Nucleotide-binding</keyword>
<evidence type="ECO:0000256" key="2">
    <source>
        <dbReference type="ARBA" id="ARBA00004812"/>
    </source>
</evidence>
<dbReference type="PROSITE" id="PS00097">
    <property type="entry name" value="CARBAMOYLTRANSFERASE"/>
    <property type="match status" value="1"/>
</dbReference>
<dbReference type="InterPro" id="IPR058047">
    <property type="entry name" value="CPSase_preATP-grasp"/>
</dbReference>
<dbReference type="PROSITE" id="PS51273">
    <property type="entry name" value="GATASE_TYPE_1"/>
    <property type="match status" value="1"/>
</dbReference>
<dbReference type="EMBL" id="UYYG01001165">
    <property type="protein sequence ID" value="VDN58083.1"/>
    <property type="molecule type" value="Genomic_DNA"/>
</dbReference>
<dbReference type="Pfam" id="PF02787">
    <property type="entry name" value="CPSase_L_D3"/>
    <property type="match status" value="1"/>
</dbReference>
<dbReference type="PROSITE" id="PS00867">
    <property type="entry name" value="CPSASE_2"/>
    <property type="match status" value="2"/>
</dbReference>
<name>A0A0N4UAJ1_DRAME</name>
<keyword evidence="15" id="KW-0665">Pyrimidine biosynthesis</keyword>
<dbReference type="Pfam" id="PF00988">
    <property type="entry name" value="CPSase_sm_chain"/>
    <property type="match status" value="1"/>
</dbReference>
<comment type="pathway">
    <text evidence="4">Pyrimidine metabolism; UMP biosynthesis via de novo pathway; (S)-dihydroorotate from bicarbonate: step 3/3.</text>
</comment>
<evidence type="ECO:0000256" key="24">
    <source>
        <dbReference type="ARBA" id="ARBA00048859"/>
    </source>
</evidence>
<keyword evidence="12" id="KW-0862">Zinc</keyword>
<feature type="domain" description="ATP-grasp" evidence="27">
    <location>
        <begin position="486"/>
        <end position="678"/>
    </location>
</feature>
<evidence type="ECO:0000256" key="18">
    <source>
        <dbReference type="ARBA" id="ARBA00043979"/>
    </source>
</evidence>
<dbReference type="Gene3D" id="3.40.50.1370">
    <property type="entry name" value="Aspartate/ornithine carbamoyltransferase"/>
    <property type="match status" value="2"/>
</dbReference>
<evidence type="ECO:0000256" key="9">
    <source>
        <dbReference type="ARBA" id="ARBA00022737"/>
    </source>
</evidence>
<dbReference type="OrthoDB" id="434at2759"/>
<dbReference type="STRING" id="318479.A0A0N4UAJ1"/>
<keyword evidence="11" id="KW-0378">Hydrolase</keyword>
<dbReference type="WBParaSite" id="DME_0000417301-mRNA-1">
    <property type="protein sequence ID" value="DME_0000417301-mRNA-1"/>
    <property type="gene ID" value="DME_0000417301"/>
</dbReference>
<dbReference type="InterPro" id="IPR024403">
    <property type="entry name" value="DHOase_cat"/>
</dbReference>
<dbReference type="PRINTS" id="PR00099">
    <property type="entry name" value="CPSGATASE"/>
</dbReference>
<reference evidence="29 31" key="2">
    <citation type="submission" date="2018-11" db="EMBL/GenBank/DDBJ databases">
        <authorList>
            <consortium name="Pathogen Informatics"/>
        </authorList>
    </citation>
    <scope>NUCLEOTIDE SEQUENCE [LARGE SCALE GENOMIC DNA]</scope>
</reference>
<dbReference type="NCBIfam" id="NF002032">
    <property type="entry name" value="PRK00856.1"/>
    <property type="match status" value="1"/>
</dbReference>
<dbReference type="Pfam" id="PF25596">
    <property type="entry name" value="CPSase_L_D1"/>
    <property type="match status" value="2"/>
</dbReference>
<evidence type="ECO:0000256" key="22">
    <source>
        <dbReference type="ARBA" id="ARBA00048492"/>
    </source>
</evidence>
<evidence type="ECO:0000256" key="7">
    <source>
        <dbReference type="ARBA" id="ARBA00022679"/>
    </source>
</evidence>
<comment type="catalytic activity">
    <reaction evidence="25">
        <text>L-glutamine + H2O = L-glutamate + NH4(+)</text>
        <dbReference type="Rhea" id="RHEA:15889"/>
        <dbReference type="ChEBI" id="CHEBI:15377"/>
        <dbReference type="ChEBI" id="CHEBI:28938"/>
        <dbReference type="ChEBI" id="CHEBI:29985"/>
        <dbReference type="ChEBI" id="CHEBI:58359"/>
        <dbReference type="EC" id="3.5.1.2"/>
    </reaction>
</comment>
<dbReference type="GO" id="GO:0004359">
    <property type="term" value="F:glutaminase activity"/>
    <property type="evidence" value="ECO:0007669"/>
    <property type="project" value="UniProtKB-EC"/>
</dbReference>
<dbReference type="InterPro" id="IPR002474">
    <property type="entry name" value="CarbamoylP_synth_ssu_N"/>
</dbReference>
<evidence type="ECO:0000256" key="13">
    <source>
        <dbReference type="ARBA" id="ARBA00022840"/>
    </source>
</evidence>
<dbReference type="InterPro" id="IPR036901">
    <property type="entry name" value="Asp/Orn_carbamoylTrfase_sf"/>
</dbReference>
<keyword evidence="6" id="KW-0436">Ligase</keyword>
<dbReference type="Gene3D" id="3.30.1490.20">
    <property type="entry name" value="ATP-grasp fold, A domain"/>
    <property type="match status" value="1"/>
</dbReference>
<dbReference type="InterPro" id="IPR029062">
    <property type="entry name" value="Class_I_gatase-like"/>
</dbReference>
<dbReference type="FunFam" id="3.40.50.20:FF:000001">
    <property type="entry name" value="Carbamoyl-phosphate synthase large chain"/>
    <property type="match status" value="1"/>
</dbReference>
<dbReference type="GO" id="GO:0004087">
    <property type="term" value="F:carbamoyl-phosphate synthase (ammonia) activity"/>
    <property type="evidence" value="ECO:0007669"/>
    <property type="project" value="UniProtKB-EC"/>
</dbReference>
<dbReference type="FunFam" id="3.30.470.20:FF:000004">
    <property type="entry name" value="Carbamoyl-phosphate synthase (glutamine-hydrolyzing)"/>
    <property type="match status" value="1"/>
</dbReference>
<keyword evidence="31" id="KW-1185">Reference proteome</keyword>
<evidence type="ECO:0000256" key="8">
    <source>
        <dbReference type="ARBA" id="ARBA00022723"/>
    </source>
</evidence>
<accession>A0A0N4UAJ1</accession>
<dbReference type="FunFam" id="3.20.20.140:FF:000036">
    <property type="entry name" value="Carbamoyl-phosphate synthase large chain"/>
    <property type="match status" value="1"/>
</dbReference>
<dbReference type="GO" id="GO:0004088">
    <property type="term" value="F:carbamoyl-phosphate synthase (glutamine-hydrolyzing) activity"/>
    <property type="evidence" value="ECO:0007669"/>
    <property type="project" value="UniProtKB-EC"/>
</dbReference>
<comment type="catalytic activity">
    <reaction evidence="22">
        <text>(S)-dihydroorotate + H2O = N-carbamoyl-L-aspartate + H(+)</text>
        <dbReference type="Rhea" id="RHEA:24296"/>
        <dbReference type="ChEBI" id="CHEBI:15377"/>
        <dbReference type="ChEBI" id="CHEBI:15378"/>
        <dbReference type="ChEBI" id="CHEBI:30864"/>
        <dbReference type="ChEBI" id="CHEBI:32814"/>
        <dbReference type="EC" id="3.5.2.3"/>
    </reaction>
</comment>
<dbReference type="NCBIfam" id="NF003671">
    <property type="entry name" value="PRK05294.1"/>
    <property type="match status" value="1"/>
</dbReference>
<proteinExistence type="inferred from homology"/>
<dbReference type="InterPro" id="IPR006274">
    <property type="entry name" value="CarbamoylP_synth_ssu"/>
</dbReference>
<dbReference type="GO" id="GO:0005951">
    <property type="term" value="C:carbamoyl-phosphate synthase complex"/>
    <property type="evidence" value="ECO:0007669"/>
    <property type="project" value="TreeGrafter"/>
</dbReference>
<dbReference type="InterPro" id="IPR036914">
    <property type="entry name" value="MGS-like_dom_sf"/>
</dbReference>
<dbReference type="SMART" id="SM00851">
    <property type="entry name" value="MGS"/>
    <property type="match status" value="1"/>
</dbReference>
<dbReference type="PRINTS" id="PR00098">
    <property type="entry name" value="CPSASE"/>
</dbReference>
<dbReference type="InterPro" id="IPR036480">
    <property type="entry name" value="CarbP_synth_ssu_N_sf"/>
</dbReference>
<dbReference type="InterPro" id="IPR032466">
    <property type="entry name" value="Metal_Hydrolase"/>
</dbReference>
<dbReference type="PROSITE" id="PS51855">
    <property type="entry name" value="MGS"/>
    <property type="match status" value="1"/>
</dbReference>
<dbReference type="InterPro" id="IPR036897">
    <property type="entry name" value="CarbamoylP_synth_lsu_oligo_sf"/>
</dbReference>
<evidence type="ECO:0000313" key="31">
    <source>
        <dbReference type="Proteomes" id="UP000274756"/>
    </source>
</evidence>
<dbReference type="GO" id="GO:0016597">
    <property type="term" value="F:amino acid binding"/>
    <property type="evidence" value="ECO:0007669"/>
    <property type="project" value="InterPro"/>
</dbReference>
<dbReference type="InterPro" id="IPR002195">
    <property type="entry name" value="Dihydroorotase_CS"/>
</dbReference>
<evidence type="ECO:0000256" key="10">
    <source>
        <dbReference type="ARBA" id="ARBA00022741"/>
    </source>
</evidence>
<dbReference type="Pfam" id="PF02729">
    <property type="entry name" value="OTCace_N"/>
    <property type="match status" value="1"/>
</dbReference>
<comment type="similarity">
    <text evidence="18">In the C-terminal section; belongs to the aspartate/ornithine carbamoyltransferase superfamily. ATCase family.</text>
</comment>
<dbReference type="InterPro" id="IPR011059">
    <property type="entry name" value="Metal-dep_hydrolase_composite"/>
</dbReference>
<evidence type="ECO:0000256" key="26">
    <source>
        <dbReference type="PROSITE-ProRule" id="PRU00409"/>
    </source>
</evidence>
<dbReference type="Pfam" id="PF00117">
    <property type="entry name" value="GATase"/>
    <property type="match status" value="1"/>
</dbReference>
<dbReference type="GO" id="GO:0004151">
    <property type="term" value="F:dihydroorotase activity"/>
    <property type="evidence" value="ECO:0007669"/>
    <property type="project" value="UniProtKB-EC"/>
</dbReference>
<keyword evidence="16" id="KW-0511">Multifunctional enzyme</keyword>
<dbReference type="FunFam" id="3.30.1490.20:FF:000001">
    <property type="entry name" value="Carbamoyl-phosphate synthase large chain"/>
    <property type="match status" value="1"/>
</dbReference>
<evidence type="ECO:0000256" key="1">
    <source>
        <dbReference type="ARBA" id="ARBA00001947"/>
    </source>
</evidence>
<comment type="pathway">
    <text evidence="3">Pyrimidine metabolism; UMP biosynthesis via de novo pathway; (S)-dihydroorotate from bicarbonate: step 2/3.</text>
</comment>
<evidence type="ECO:0000256" key="19">
    <source>
        <dbReference type="ARBA" id="ARBA00043984"/>
    </source>
</evidence>
<dbReference type="SUPFAM" id="SSF51556">
    <property type="entry name" value="Metallo-dependent hydrolases"/>
    <property type="match status" value="1"/>
</dbReference>
<evidence type="ECO:0000256" key="4">
    <source>
        <dbReference type="ARBA" id="ARBA00004880"/>
    </source>
</evidence>
<evidence type="ECO:0000256" key="23">
    <source>
        <dbReference type="ARBA" id="ARBA00048816"/>
    </source>
</evidence>
<dbReference type="InterPro" id="IPR005480">
    <property type="entry name" value="CPSase_lsu_oligo"/>
</dbReference>
<feature type="domain" description="MGS-like" evidence="28">
    <location>
        <begin position="1287"/>
        <end position="1445"/>
    </location>
</feature>
<dbReference type="InterPro" id="IPR005483">
    <property type="entry name" value="CPSase_dom"/>
</dbReference>
<keyword evidence="7" id="KW-0808">Transferase</keyword>
<dbReference type="GO" id="GO:0004070">
    <property type="term" value="F:aspartate carbamoyltransferase activity"/>
    <property type="evidence" value="ECO:0007669"/>
    <property type="project" value="UniProtKB-EC"/>
</dbReference>
<evidence type="ECO:0000313" key="30">
    <source>
        <dbReference type="Proteomes" id="UP000038040"/>
    </source>
</evidence>
<comment type="pathway">
    <text evidence="2">Pyrimidine metabolism; UMP biosynthesis via de novo pathway; (S)-dihydroorotate from bicarbonate: step 1/3.</text>
</comment>
<gene>
    <name evidence="29" type="ORF">DME_LOCUS8056</name>
</gene>
<dbReference type="SUPFAM" id="SSF52440">
    <property type="entry name" value="PreATP-grasp domain"/>
    <property type="match status" value="2"/>
</dbReference>
<dbReference type="CDD" id="cd01744">
    <property type="entry name" value="GATase1_CPSase"/>
    <property type="match status" value="1"/>
</dbReference>
<dbReference type="SUPFAM" id="SSF51338">
    <property type="entry name" value="Composite domain of metallo-dependent hydrolases"/>
    <property type="match status" value="1"/>
</dbReference>
<evidence type="ECO:0000313" key="32">
    <source>
        <dbReference type="WBParaSite" id="DME_0000417301-mRNA-1"/>
    </source>
</evidence>
<comment type="similarity">
    <text evidence="17">In the 3rd section; belongs to the metallo-dependent hydrolases superfamily. DHOase family. CAD subfamily.</text>
</comment>
<comment type="catalytic activity">
    <reaction evidence="23">
        <text>hydrogencarbonate + L-glutamine + 2 ATP + H2O = carbamoyl phosphate + L-glutamate + 2 ADP + phosphate + 2 H(+)</text>
        <dbReference type="Rhea" id="RHEA:18633"/>
        <dbReference type="ChEBI" id="CHEBI:15377"/>
        <dbReference type="ChEBI" id="CHEBI:15378"/>
        <dbReference type="ChEBI" id="CHEBI:17544"/>
        <dbReference type="ChEBI" id="CHEBI:29985"/>
        <dbReference type="ChEBI" id="CHEBI:30616"/>
        <dbReference type="ChEBI" id="CHEBI:43474"/>
        <dbReference type="ChEBI" id="CHEBI:58228"/>
        <dbReference type="ChEBI" id="CHEBI:58359"/>
        <dbReference type="ChEBI" id="CHEBI:456216"/>
        <dbReference type="EC" id="6.3.5.5"/>
    </reaction>
</comment>
<dbReference type="Gene3D" id="3.40.50.20">
    <property type="match status" value="2"/>
</dbReference>
<comment type="cofactor">
    <cofactor evidence="1">
        <name>Zn(2+)</name>
        <dbReference type="ChEBI" id="CHEBI:29105"/>
    </cofactor>
</comment>
<reference evidence="32" key="1">
    <citation type="submission" date="2017-02" db="UniProtKB">
        <authorList>
            <consortium name="WormBaseParasite"/>
        </authorList>
    </citation>
    <scope>IDENTIFICATION</scope>
</reference>
<comment type="similarity">
    <text evidence="19">In the N-terminal section; belongs to the CarA family.</text>
</comment>
<evidence type="ECO:0000256" key="25">
    <source>
        <dbReference type="ARBA" id="ARBA00049534"/>
    </source>
</evidence>
<organism evidence="30 32">
    <name type="scientific">Dracunculus medinensis</name>
    <name type="common">Guinea worm</name>
    <dbReference type="NCBI Taxonomy" id="318479"/>
    <lineage>
        <taxon>Eukaryota</taxon>
        <taxon>Metazoa</taxon>
        <taxon>Ecdysozoa</taxon>
        <taxon>Nematoda</taxon>
        <taxon>Chromadorea</taxon>
        <taxon>Rhabditida</taxon>
        <taxon>Spirurina</taxon>
        <taxon>Dracunculoidea</taxon>
        <taxon>Dracunculidae</taxon>
        <taxon>Dracunculus</taxon>
    </lineage>
</organism>
<dbReference type="GO" id="GO:0046872">
    <property type="term" value="F:metal ion binding"/>
    <property type="evidence" value="ECO:0007669"/>
    <property type="project" value="UniProtKB-KW"/>
</dbReference>
<dbReference type="InterPro" id="IPR005479">
    <property type="entry name" value="CPAse_ATP-bd"/>
</dbReference>
<dbReference type="InterPro" id="IPR006131">
    <property type="entry name" value="Asp_carbamoyltransf_Asp/Orn-bd"/>
</dbReference>
<dbReference type="InterPro" id="IPR006275">
    <property type="entry name" value="CPSase_lsu"/>
</dbReference>
<dbReference type="PROSITE" id="PS00483">
    <property type="entry name" value="DIHYDROOROTASE_2"/>
    <property type="match status" value="1"/>
</dbReference>
<dbReference type="Gene3D" id="1.10.1030.10">
    <property type="entry name" value="Carbamoyl-phosphate synthetase, large subunit oligomerisation domain"/>
    <property type="match status" value="1"/>
</dbReference>
<dbReference type="FunFam" id="3.40.50.1370:FF:000005">
    <property type="entry name" value="CAD protein-like isoform X1"/>
    <property type="match status" value="1"/>
</dbReference>
<keyword evidence="14" id="KW-0315">Glutamine amidotransferase</keyword>
<dbReference type="SUPFAM" id="SSF48108">
    <property type="entry name" value="Carbamoyl phosphate synthetase, large subunit connection domain"/>
    <property type="match status" value="1"/>
</dbReference>
<dbReference type="InterPro" id="IPR013815">
    <property type="entry name" value="ATP_grasp_subdomain_1"/>
</dbReference>
<dbReference type="Gene3D" id="3.20.20.140">
    <property type="entry name" value="Metal-dependent hydrolases"/>
    <property type="match status" value="1"/>
</dbReference>
<dbReference type="InterPro" id="IPR017926">
    <property type="entry name" value="GATASE"/>
</dbReference>
<dbReference type="SUPFAM" id="SSF53671">
    <property type="entry name" value="Aspartate/ornithine carbamoyltransferase"/>
    <property type="match status" value="1"/>
</dbReference>
<dbReference type="InterPro" id="IPR035686">
    <property type="entry name" value="CPSase_GATase1"/>
</dbReference>
<dbReference type="GO" id="GO:0044205">
    <property type="term" value="P:'de novo' UMP biosynthetic process"/>
    <property type="evidence" value="ECO:0007669"/>
    <property type="project" value="UniProtKB-UniPathway"/>
</dbReference>
<evidence type="ECO:0000256" key="16">
    <source>
        <dbReference type="ARBA" id="ARBA00023268"/>
    </source>
</evidence>
<dbReference type="Pfam" id="PF02142">
    <property type="entry name" value="MGS"/>
    <property type="match status" value="1"/>
</dbReference>
<dbReference type="GO" id="GO:0006526">
    <property type="term" value="P:L-arginine biosynthetic process"/>
    <property type="evidence" value="ECO:0007669"/>
    <property type="project" value="TreeGrafter"/>
</dbReference>
<dbReference type="PROSITE" id="PS50975">
    <property type="entry name" value="ATP_GRASP"/>
    <property type="match status" value="2"/>
</dbReference>
<dbReference type="InterPro" id="IPR006132">
    <property type="entry name" value="Asp/Orn_carbamoyltranf_P-bd"/>
</dbReference>
<evidence type="ECO:0000256" key="20">
    <source>
        <dbReference type="ARBA" id="ARBA00043998"/>
    </source>
</evidence>
<dbReference type="Gene3D" id="3.40.50.1380">
    <property type="entry name" value="Methylglyoxal synthase-like domain"/>
    <property type="match status" value="1"/>
</dbReference>
<evidence type="ECO:0000256" key="11">
    <source>
        <dbReference type="ARBA" id="ARBA00022801"/>
    </source>
</evidence>
<dbReference type="InterPro" id="IPR011761">
    <property type="entry name" value="ATP-grasp"/>
</dbReference>
<dbReference type="SUPFAM" id="SSF52317">
    <property type="entry name" value="Class I glutamine amidotransferase-like"/>
    <property type="match status" value="1"/>
</dbReference>
<dbReference type="InterPro" id="IPR006130">
    <property type="entry name" value="Asp/Orn_carbamoylTrfase"/>
</dbReference>
<keyword evidence="8" id="KW-0479">Metal-binding</keyword>
<dbReference type="FunFam" id="1.10.1030.10:FF:000001">
    <property type="entry name" value="Carbamoyl-phosphate synthase large chain"/>
    <property type="match status" value="1"/>
</dbReference>
<dbReference type="SMART" id="SM01097">
    <property type="entry name" value="CPSase_sm_chain"/>
    <property type="match status" value="1"/>
</dbReference>
<dbReference type="Proteomes" id="UP000038040">
    <property type="component" value="Unplaced"/>
</dbReference>
<keyword evidence="13 26" id="KW-0067">ATP-binding</keyword>
<dbReference type="SMART" id="SM01096">
    <property type="entry name" value="CPSase_L_D3"/>
    <property type="match status" value="1"/>
</dbReference>
<dbReference type="NCBIfam" id="TIGR00670">
    <property type="entry name" value="asp_carb_tr"/>
    <property type="match status" value="1"/>
</dbReference>
<evidence type="ECO:0000256" key="17">
    <source>
        <dbReference type="ARBA" id="ARBA00043968"/>
    </source>
</evidence>
<dbReference type="CDD" id="cd01423">
    <property type="entry name" value="MGS_CPS_I_III"/>
    <property type="match status" value="1"/>
</dbReference>
<dbReference type="NCBIfam" id="NF009475">
    <property type="entry name" value="PRK12838.1"/>
    <property type="match status" value="1"/>
</dbReference>
<evidence type="ECO:0000256" key="14">
    <source>
        <dbReference type="ARBA" id="ARBA00022962"/>
    </source>
</evidence>
<dbReference type="FunFam" id="3.40.50.1370:FF:000002">
    <property type="entry name" value="Aspartate carbamoyltransferase 2"/>
    <property type="match status" value="1"/>
</dbReference>
<dbReference type="Gene3D" id="3.30.470.20">
    <property type="entry name" value="ATP-grasp fold, B domain"/>
    <property type="match status" value="2"/>
</dbReference>
<evidence type="ECO:0000259" key="27">
    <source>
        <dbReference type="PROSITE" id="PS50975"/>
    </source>
</evidence>
<dbReference type="GO" id="GO:0006207">
    <property type="term" value="P:'de novo' pyrimidine nucleobase biosynthetic process"/>
    <property type="evidence" value="ECO:0007669"/>
    <property type="project" value="InterPro"/>
</dbReference>
<dbReference type="PRINTS" id="PR00100">
    <property type="entry name" value="AOTCASE"/>
</dbReference>
<dbReference type="Gene3D" id="3.50.30.20">
    <property type="entry name" value="Carbamoyl-phosphate synthase small subunit, N-terminal domain"/>
    <property type="match status" value="1"/>
</dbReference>
<dbReference type="NCBIfam" id="NF009455">
    <property type="entry name" value="PRK12815.1"/>
    <property type="match status" value="1"/>
</dbReference>
<dbReference type="Gene3D" id="3.40.50.880">
    <property type="match status" value="1"/>
</dbReference>
<dbReference type="GO" id="GO:0005524">
    <property type="term" value="F:ATP binding"/>
    <property type="evidence" value="ECO:0007669"/>
    <property type="project" value="UniProtKB-UniRule"/>
</dbReference>
<evidence type="ECO:0000256" key="21">
    <source>
        <dbReference type="ARBA" id="ARBA00047359"/>
    </source>
</evidence>
<dbReference type="NCBIfam" id="TIGR01368">
    <property type="entry name" value="CPSaseIIsmall"/>
    <property type="match status" value="1"/>
</dbReference>
<comment type="similarity">
    <text evidence="20">In the 2nd section; belongs to the CarB family.</text>
</comment>
<dbReference type="Pfam" id="PF02786">
    <property type="entry name" value="CPSase_L_D2"/>
    <property type="match status" value="2"/>
</dbReference>
<dbReference type="PANTHER" id="PTHR11405:SF5">
    <property type="entry name" value="CAD PROTEIN"/>
    <property type="match status" value="1"/>
</dbReference>
<dbReference type="NCBIfam" id="TIGR01369">
    <property type="entry name" value="CPSaseII_lrg"/>
    <property type="match status" value="1"/>
</dbReference>
<evidence type="ECO:0000259" key="28">
    <source>
        <dbReference type="PROSITE" id="PS51855"/>
    </source>
</evidence>
<evidence type="ECO:0000313" key="29">
    <source>
        <dbReference type="EMBL" id="VDN58083.1"/>
    </source>
</evidence>
<evidence type="ECO:0000256" key="15">
    <source>
        <dbReference type="ARBA" id="ARBA00022975"/>
    </source>
</evidence>
<dbReference type="SUPFAM" id="SSF52335">
    <property type="entry name" value="Methylglyoxal synthase-like"/>
    <property type="match status" value="1"/>
</dbReference>
<comment type="catalytic activity">
    <reaction evidence="24">
        <text>carbamoyl phosphate + L-aspartate = N-carbamoyl-L-aspartate + phosphate + H(+)</text>
        <dbReference type="Rhea" id="RHEA:20013"/>
        <dbReference type="ChEBI" id="CHEBI:15378"/>
        <dbReference type="ChEBI" id="CHEBI:29991"/>
        <dbReference type="ChEBI" id="CHEBI:32814"/>
        <dbReference type="ChEBI" id="CHEBI:43474"/>
        <dbReference type="ChEBI" id="CHEBI:58228"/>
        <dbReference type="EC" id="2.1.3.2"/>
    </reaction>
</comment>
<dbReference type="PANTHER" id="PTHR11405">
    <property type="entry name" value="CARBAMOYLTRANSFERASE FAMILY MEMBER"/>
    <property type="match status" value="1"/>
</dbReference>
<dbReference type="FunFam" id="3.40.50.20:FF:000002">
    <property type="entry name" value="Carbamoyl-phosphate synthase large chain"/>
    <property type="match status" value="1"/>
</dbReference>
<dbReference type="PRINTS" id="PR00101">
    <property type="entry name" value="ATCASE"/>
</dbReference>
<dbReference type="FunFam" id="3.40.50.1380:FF:000005">
    <property type="entry name" value="CAD protein-like isoform X1"/>
    <property type="match status" value="1"/>
</dbReference>
<dbReference type="HAMAP" id="MF_00001">
    <property type="entry name" value="Asp_carb_tr"/>
    <property type="match status" value="1"/>
</dbReference>
<dbReference type="AlphaFoldDB" id="A0A0N4UAJ1"/>
<dbReference type="SUPFAM" id="SSF56059">
    <property type="entry name" value="Glutathione synthetase ATP-binding domain-like"/>
    <property type="match status" value="2"/>
</dbReference>
<dbReference type="InterPro" id="IPR011607">
    <property type="entry name" value="MGS-like_dom"/>
</dbReference>
<evidence type="ECO:0000256" key="6">
    <source>
        <dbReference type="ARBA" id="ARBA00022598"/>
    </source>
</evidence>
<feature type="domain" description="ATP-grasp" evidence="27">
    <location>
        <begin position="1024"/>
        <end position="1215"/>
    </location>
</feature>
<dbReference type="PROSITE" id="PS00866">
    <property type="entry name" value="CPSASE_1"/>
    <property type="match status" value="2"/>
</dbReference>
<dbReference type="InterPro" id="IPR002082">
    <property type="entry name" value="Asp_carbamoyltransf"/>
</dbReference>
<comment type="subunit">
    <text evidence="5">Homohexamer.</text>
</comment>
<protein>
    <submittedName>
        <fullName evidence="32">CAD protein</fullName>
    </submittedName>
</protein>
<evidence type="ECO:0000256" key="3">
    <source>
        <dbReference type="ARBA" id="ARBA00004852"/>
    </source>
</evidence>
<dbReference type="Pfam" id="PF00185">
    <property type="entry name" value="OTCace"/>
    <property type="match status" value="1"/>
</dbReference>
<dbReference type="PROSITE" id="PS00482">
    <property type="entry name" value="DIHYDROOROTASE_1"/>
    <property type="match status" value="1"/>
</dbReference>
<evidence type="ECO:0000256" key="5">
    <source>
        <dbReference type="ARBA" id="ARBA00011643"/>
    </source>
</evidence>
<sequence>MVGYIESLTDPSYANQLLVLTYPLIGNYGAPDPLELDEFGLPKYYESKKVWLSALIVNRLCPEDEHSHWQAFSSLNQYLEYSNVPCLSGIDTRQLTKIIREKGTMKAKIIVDGDKYEDYEFKDINKENLVAQVSCKEVQHFNNYCGPKVLVLDCGLKNNQIRCLAKRGVHIKVVPWIHPFDAENDYDGILLSNGPGDPAQYSSISAKLNKILKSKHVHPIFGICLGHQILARSIGAKTKKLKYGNRGHNQPCVHVDTGRCFATSQNHGYAVDETEELPDGWIPLFINENDGTNEGIVHKSLPFFSVQFHPEHKAGPFDLEVLFDVFVDCITQWKQGIRSSIRDLISAKFRYETIYKIPEQRKVLILGSGGLSIGQAGEFDYSGAQALKAMREQSIRTVLINPNVATVQTSKGFADRTYFLPVTKEYVTDVIKKERPTGILCTFGGQTALNCAIDLFNDGVFEQYNVCVLGTPIEAIMKTEDRELFSTEMVKINEKIAPSKAAKSMDEAVSAASELGYPVLIRSAYALGGLGSGFADNVKDLKNIVQKALSYSNQVLIDKSLKGWKEVEYEVIRDAYDNCITVCNMENIDPLGIHTGESFVVAPSQTLTNDEYQCLRSNAIKVIRHLGIIGECNIQYAVNPETFEYFIIEVNARLSRSSALASKATGYPLAYVAARLALGEYLPKIRNSVTQTTTACFEPSLDYCVVKIPRWDLNKFARVNNEIGSCMKSIGEVMGIGRSFEEAFQKALRMVSERIDGFSPDVFPKQPSDSDFERPTDKRIYAIARGLYQGNYGVDRIHELTGIDRWFLYRMQNITNTYSKLKQYNIDNLPISHLFNAKQLGFSDRQIARIIDSEELIVRKKRKEFGIEPFVKQIDTVAAEWPAVTNYLFMTYNGAENDLTFNVKKGVIVLGSGVYRIGSSVEFDSCCVGCINELKSLGYRAITINCNPETISTDYDVCDRLYFEEISFETVLDIYEKERPKGVVLSFGGQTPNNIAVSLLRANVNIFGTSPNDIDSAENRFKFSRLLDSLKISQPQWKETDNQALVEEFCENVGYPCLIRPSYVLSGAAMNVAHNREDLRTFLRYATIISKDHPVVVSKFISEAKEIDVDAVAYGGKVIGMAISEHVENAGIHSGDACLVTPPQDMNQITLHRIEKIVRKIAKALNVIGPFNMQLIAKNNELRVIECNLRASRSFPFVSKTLDYNFVALATRCVMAIDNNRIHQTLMSTDIEFNRERVGVKVPQFSFSRLAGADAMLGVEMTSTGEVACFGRNRYEAYLKGLLSTGFTFPKKTIFLSIGGYHAKAEMLQSVRELLAMGFELLASKGTADYFLSNKIPTKTVEWPTEDESAETDEKTSAESLNLAHLIAKKNVHLLINLPIRGSGAYRVSNVRTLGYRTRRMAIDNGIPLITDIKCAKLFIEALRIIGAHPPVNSLIDSISSCSLLRLPGFIDIHAHLREPGGEYKETWQSGTEAAVAGGITMLLAMPNTNPPIIDTNTLKVVDMIASKSSIVDYGLYVGGTADNSEEVKCISANTAGLKLYLNDTFTTLKMDNISDWIKHFSQFPKDRVIVCHAEGRTLAAVLSIAQLTGRAVHIAHVSTAEEIWIIRSAKEKGWQVTCEVTPHHLFLTKDSNLGEGWEEVRPSLANLNDVAALWENIDYIDCFASDHAPHSRDEKVTKKLPGFPSIEYMVPLFLNAVNNGKLTIKQLIDRLHDNPKRIFNLPSQSNTYIEVDMNEKWTIPQEGGSSKAQWTPYAGMSIKGRIRIVVIRGEALFVDGRTVIAPGYGKNIRAADYYEKVETFPNAYKDSNKISPEKYTLVSDVADSSFDRKESFDLSIQMQESLEDEHFKNQSIITVDGLTKSMVNKIFDLATQYRIDTERHNCISDVLKGYVMASMFYEASTRTSSSFSAAMQRLGGMVISMDKETSSVQKGETLEDSVLIMSGYADVIVLRHPEAGAAARASQVTQKPVINAGDGTGQHPTQALLDLFTIRDELGTINNTTIAMVGDLLHGRTVHSLAQLLCLYTGITLHYVIPSEKLAMPQNIVDYVARHGFEQKIFTDLAEGIRGVDVVYMTRIQKERFVSLEEYEKVKNNFVLTQKLLNQVSHLQKLTRKGRERQLPIVMHPLPRVNEICTEVDSDERAVYFHQAKNGMYVRMAVLTLVLDNKS</sequence>
<comment type="catalytic activity">
    <reaction evidence="21">
        <text>hydrogencarbonate + NH4(+) + 2 ATP = carbamoyl phosphate + 2 ADP + phosphate + 2 H(+)</text>
        <dbReference type="Rhea" id="RHEA:18029"/>
        <dbReference type="ChEBI" id="CHEBI:15378"/>
        <dbReference type="ChEBI" id="CHEBI:17544"/>
        <dbReference type="ChEBI" id="CHEBI:28938"/>
        <dbReference type="ChEBI" id="CHEBI:30616"/>
        <dbReference type="ChEBI" id="CHEBI:43474"/>
        <dbReference type="ChEBI" id="CHEBI:58228"/>
        <dbReference type="ChEBI" id="CHEBI:456216"/>
        <dbReference type="EC" id="6.3.4.16"/>
    </reaction>
</comment>
<dbReference type="SUPFAM" id="SSF52021">
    <property type="entry name" value="Carbamoyl phosphate synthetase, small subunit N-terminal domain"/>
    <property type="match status" value="1"/>
</dbReference>
<dbReference type="UniPathway" id="UPA00070">
    <property type="reaction ID" value="UER00115"/>
</dbReference>
<dbReference type="InterPro" id="IPR016185">
    <property type="entry name" value="PreATP-grasp_dom_sf"/>
</dbReference>
<dbReference type="GO" id="GO:0006541">
    <property type="term" value="P:glutamine metabolic process"/>
    <property type="evidence" value="ECO:0007669"/>
    <property type="project" value="InterPro"/>
</dbReference>
<dbReference type="FunFam" id="3.30.470.20:FF:000001">
    <property type="entry name" value="Carbamoyl-phosphate synthase large chain"/>
    <property type="match status" value="1"/>
</dbReference>
<dbReference type="Proteomes" id="UP000274756">
    <property type="component" value="Unassembled WGS sequence"/>
</dbReference>
<keyword evidence="9" id="KW-0677">Repeat</keyword>